<evidence type="ECO:0000256" key="3">
    <source>
        <dbReference type="ARBA" id="ARBA00022827"/>
    </source>
</evidence>
<protein>
    <submittedName>
        <fullName evidence="6">NAD(P)/FAD-dependent oxidoreductase</fullName>
    </submittedName>
</protein>
<dbReference type="SUPFAM" id="SSF160996">
    <property type="entry name" value="HI0933 insert domain-like"/>
    <property type="match status" value="1"/>
</dbReference>
<dbReference type="AlphaFoldDB" id="A0ABD4SYB1"/>
<dbReference type="InterPro" id="IPR036188">
    <property type="entry name" value="FAD/NAD-bd_sf"/>
</dbReference>
<dbReference type="NCBIfam" id="TIGR00275">
    <property type="entry name" value="aminoacetone oxidase family FAD-binding enzyme"/>
    <property type="match status" value="1"/>
</dbReference>
<comment type="caution">
    <text evidence="6">The sequence shown here is derived from an EMBL/GenBank/DDBJ whole genome shotgun (WGS) entry which is preliminary data.</text>
</comment>
<dbReference type="PANTHER" id="PTHR42887:SF2">
    <property type="entry name" value="OS12G0638800 PROTEIN"/>
    <property type="match status" value="1"/>
</dbReference>
<dbReference type="PRINTS" id="PR00411">
    <property type="entry name" value="PNDRDTASEI"/>
</dbReference>
<organism evidence="6 7">
    <name type="scientific">Lyngbya confervoides BDU141951</name>
    <dbReference type="NCBI Taxonomy" id="1574623"/>
    <lineage>
        <taxon>Bacteria</taxon>
        <taxon>Bacillati</taxon>
        <taxon>Cyanobacteriota</taxon>
        <taxon>Cyanophyceae</taxon>
        <taxon>Oscillatoriophycideae</taxon>
        <taxon>Oscillatoriales</taxon>
        <taxon>Microcoleaceae</taxon>
        <taxon>Lyngbya</taxon>
    </lineage>
</organism>
<dbReference type="Proteomes" id="UP000031561">
    <property type="component" value="Unassembled WGS sequence"/>
</dbReference>
<dbReference type="Pfam" id="PF03486">
    <property type="entry name" value="HI0933_like"/>
    <property type="match status" value="1"/>
</dbReference>
<dbReference type="Gene3D" id="2.40.30.10">
    <property type="entry name" value="Translation factors"/>
    <property type="match status" value="1"/>
</dbReference>
<evidence type="ECO:0000256" key="1">
    <source>
        <dbReference type="ARBA" id="ARBA00001974"/>
    </source>
</evidence>
<dbReference type="Gene3D" id="1.10.8.260">
    <property type="entry name" value="HI0933 insert domain-like"/>
    <property type="match status" value="1"/>
</dbReference>
<keyword evidence="2" id="KW-0285">Flavoprotein</keyword>
<name>A0ABD4SYB1_9CYAN</name>
<feature type="domain" description="RsdA/BaiN/AoA(So)-like Rossmann fold-like" evidence="4">
    <location>
        <begin position="2"/>
        <end position="400"/>
    </location>
</feature>
<dbReference type="RefSeq" id="WP_166278637.1">
    <property type="nucleotide sequence ID" value="NZ_JTHE03000004.1"/>
</dbReference>
<accession>A0ABD4SYB1</accession>
<dbReference type="InterPro" id="IPR004792">
    <property type="entry name" value="BaiN-like"/>
</dbReference>
<keyword evidence="3" id="KW-0274">FAD</keyword>
<evidence type="ECO:0000259" key="5">
    <source>
        <dbReference type="Pfam" id="PF22780"/>
    </source>
</evidence>
<evidence type="ECO:0000313" key="7">
    <source>
        <dbReference type="Proteomes" id="UP000031561"/>
    </source>
</evidence>
<reference evidence="6 7" key="1">
    <citation type="journal article" date="2015" name="Genome Announc.">
        <title>Draft Genome Sequence of Filamentous Marine Cyanobacterium Lyngbya confervoides Strain BDU141951.</title>
        <authorList>
            <person name="Chandrababunaidu M.M."/>
            <person name="Sen D."/>
            <person name="Tripathy S."/>
        </authorList>
    </citation>
    <scope>NUCLEOTIDE SEQUENCE [LARGE SCALE GENOMIC DNA]</scope>
    <source>
        <strain evidence="6 7">BDU141951</strain>
    </source>
</reference>
<dbReference type="Pfam" id="PF22780">
    <property type="entry name" value="HI0933_like_1st"/>
    <property type="match status" value="1"/>
</dbReference>
<evidence type="ECO:0000256" key="2">
    <source>
        <dbReference type="ARBA" id="ARBA00022630"/>
    </source>
</evidence>
<keyword evidence="7" id="KW-1185">Reference proteome</keyword>
<dbReference type="InterPro" id="IPR055178">
    <property type="entry name" value="RsdA/BaiN/AoA(So)-like_dom"/>
</dbReference>
<proteinExistence type="predicted"/>
<dbReference type="EMBL" id="JTHE03000004">
    <property type="protein sequence ID" value="MCM1981322.1"/>
    <property type="molecule type" value="Genomic_DNA"/>
</dbReference>
<evidence type="ECO:0000313" key="6">
    <source>
        <dbReference type="EMBL" id="MCM1981322.1"/>
    </source>
</evidence>
<dbReference type="InterPro" id="IPR023166">
    <property type="entry name" value="BaiN-like_dom_sf"/>
</dbReference>
<comment type="cofactor">
    <cofactor evidence="1">
        <name>FAD</name>
        <dbReference type="ChEBI" id="CHEBI:57692"/>
    </cofactor>
</comment>
<dbReference type="Gene3D" id="3.50.50.60">
    <property type="entry name" value="FAD/NAD(P)-binding domain"/>
    <property type="match status" value="1"/>
</dbReference>
<gene>
    <name evidence="6" type="ORF">QQ91_0000540</name>
</gene>
<dbReference type="PANTHER" id="PTHR42887">
    <property type="entry name" value="OS12G0638800 PROTEIN"/>
    <property type="match status" value="1"/>
</dbReference>
<dbReference type="PRINTS" id="PR00368">
    <property type="entry name" value="FADPNR"/>
</dbReference>
<feature type="domain" description="RsdA/BaiN/AoA(So)-like insert" evidence="5">
    <location>
        <begin position="184"/>
        <end position="347"/>
    </location>
</feature>
<dbReference type="SUPFAM" id="SSF51905">
    <property type="entry name" value="FAD/NAD(P)-binding domain"/>
    <property type="match status" value="1"/>
</dbReference>
<sequence length="405" mass="44684">MRIIVIGGGAAGFFGAITCAEANPDYRVQIVEATQSLLSKVKISGGGRCNVTHACFDPVDLTQRYPRGSRALRGPFSRFQPQDTIAWFKRRGVALKTEADGRIFPATDCSQTIVDCLCQAAHHAGVHIRVAHPVVAMQRSPAGFQIHLKSGDRLVADRVLLATGSHPIGYRLARSLGHTLIDPVPSLFTFQIKDPRLVGLAGISVPVVALRLEVGNDRFQQKGPLLVTHWGLSGPAILKLSAWAARSLHGNRYRATLVMNWLPDWSEAQLRAHLLRAKQNWPRRRILKVCPFPLPLRLWTRLCEPVEITPTHRWADLSKQALRLLGDQLQRGCFAVQGKGVFKDEFVTCGGVQLKQVNFKTMESRVCPHLYLGGELLDIDGITGGFNFQNAWTTGWIAGQAMANS</sequence>
<evidence type="ECO:0000259" key="4">
    <source>
        <dbReference type="Pfam" id="PF03486"/>
    </source>
</evidence>
<dbReference type="InterPro" id="IPR057661">
    <property type="entry name" value="RsdA/BaiN/AoA(So)_Rossmann"/>
</dbReference>